<dbReference type="KEGG" id="mbn:Mboo_1507"/>
<dbReference type="AlphaFoldDB" id="A7I8G4"/>
<keyword evidence="2" id="KW-1185">Reference proteome</keyword>
<protein>
    <submittedName>
        <fullName evidence="1">Uncharacterized protein</fullName>
    </submittedName>
</protein>
<evidence type="ECO:0000313" key="1">
    <source>
        <dbReference type="EMBL" id="ABS56025.1"/>
    </source>
</evidence>
<sequence length="81" mass="9775">MKRSLVNRYQETLINRLNRQDLEELQSYLRDEYDPKTGWNPGVRLQFEAKLRRYFHEEVIRREISGIEALLNLLTPADLKN</sequence>
<reference evidence="2" key="1">
    <citation type="journal article" date="2015" name="Microbiology">
        <title>Genome of Methanoregula boonei 6A8 reveals adaptations to oligotrophic peatland environments.</title>
        <authorList>
            <person name="Braeuer S."/>
            <person name="Cadillo-Quiroz H."/>
            <person name="Kyrpides N."/>
            <person name="Woyke T."/>
            <person name="Goodwin L."/>
            <person name="Detter C."/>
            <person name="Podell S."/>
            <person name="Yavitt J.B."/>
            <person name="Zinder S.H."/>
        </authorList>
    </citation>
    <scope>NUCLEOTIDE SEQUENCE [LARGE SCALE GENOMIC DNA]</scope>
    <source>
        <strain evidence="2">DSM 21154 / JCM 14090 / 6A8</strain>
    </source>
</reference>
<dbReference type="Proteomes" id="UP000002408">
    <property type="component" value="Chromosome"/>
</dbReference>
<dbReference type="EMBL" id="CP000780">
    <property type="protein sequence ID" value="ABS56025.1"/>
    <property type="molecule type" value="Genomic_DNA"/>
</dbReference>
<dbReference type="HOGENOM" id="CLU_2565705_0_0_2"/>
<organism evidence="1 2">
    <name type="scientific">Methanoregula boonei (strain DSM 21154 / JCM 14090 / 6A8)</name>
    <dbReference type="NCBI Taxonomy" id="456442"/>
    <lineage>
        <taxon>Archaea</taxon>
        <taxon>Methanobacteriati</taxon>
        <taxon>Methanobacteriota</taxon>
        <taxon>Stenosarchaea group</taxon>
        <taxon>Methanomicrobia</taxon>
        <taxon>Methanomicrobiales</taxon>
        <taxon>Methanoregulaceae</taxon>
        <taxon>Methanoregula</taxon>
    </lineage>
</organism>
<accession>A7I8G4</accession>
<proteinExistence type="predicted"/>
<name>A7I8G4_METB6</name>
<gene>
    <name evidence="1" type="ordered locus">Mboo_1507</name>
</gene>
<evidence type="ECO:0000313" key="2">
    <source>
        <dbReference type="Proteomes" id="UP000002408"/>
    </source>
</evidence>